<evidence type="ECO:0000313" key="1">
    <source>
        <dbReference type="EMBL" id="KAI3715299.1"/>
    </source>
</evidence>
<reference evidence="2" key="1">
    <citation type="journal article" date="2022" name="Mol. Ecol. Resour.">
        <title>The genomes of chicory, endive, great burdock and yacon provide insights into Asteraceae palaeo-polyploidization history and plant inulin production.</title>
        <authorList>
            <person name="Fan W."/>
            <person name="Wang S."/>
            <person name="Wang H."/>
            <person name="Wang A."/>
            <person name="Jiang F."/>
            <person name="Liu H."/>
            <person name="Zhao H."/>
            <person name="Xu D."/>
            <person name="Zhang Y."/>
        </authorList>
    </citation>
    <scope>NUCLEOTIDE SEQUENCE [LARGE SCALE GENOMIC DNA]</scope>
    <source>
        <strain evidence="2">cv. Niubang</strain>
    </source>
</reference>
<protein>
    <submittedName>
        <fullName evidence="1">Uncharacterized protein</fullName>
    </submittedName>
</protein>
<organism evidence="1 2">
    <name type="scientific">Arctium lappa</name>
    <name type="common">Greater burdock</name>
    <name type="synonym">Lappa major</name>
    <dbReference type="NCBI Taxonomy" id="4217"/>
    <lineage>
        <taxon>Eukaryota</taxon>
        <taxon>Viridiplantae</taxon>
        <taxon>Streptophyta</taxon>
        <taxon>Embryophyta</taxon>
        <taxon>Tracheophyta</taxon>
        <taxon>Spermatophyta</taxon>
        <taxon>Magnoliopsida</taxon>
        <taxon>eudicotyledons</taxon>
        <taxon>Gunneridae</taxon>
        <taxon>Pentapetalae</taxon>
        <taxon>asterids</taxon>
        <taxon>campanulids</taxon>
        <taxon>Asterales</taxon>
        <taxon>Asteraceae</taxon>
        <taxon>Carduoideae</taxon>
        <taxon>Cardueae</taxon>
        <taxon>Arctiinae</taxon>
        <taxon>Arctium</taxon>
    </lineage>
</organism>
<keyword evidence="2" id="KW-1185">Reference proteome</keyword>
<sequence length="106" mass="11701">MVSWRGRRWLMVADRWNVRQVDGEMKVRDRDEAVAELGTTVEGTKLRVSGSTCGDVTKVNQYGMMEMKVVGTRGDLTGVSGGTGDDGGFELISEQEECPFLVRLSL</sequence>
<name>A0ACB9B094_ARCLA</name>
<reference evidence="1 2" key="2">
    <citation type="journal article" date="2022" name="Mol. Ecol. Resour.">
        <title>The genomes of chicory, endive, great burdock and yacon provide insights into Asteraceae paleo-polyploidization history and plant inulin production.</title>
        <authorList>
            <person name="Fan W."/>
            <person name="Wang S."/>
            <person name="Wang H."/>
            <person name="Wang A."/>
            <person name="Jiang F."/>
            <person name="Liu H."/>
            <person name="Zhao H."/>
            <person name="Xu D."/>
            <person name="Zhang Y."/>
        </authorList>
    </citation>
    <scope>NUCLEOTIDE SEQUENCE [LARGE SCALE GENOMIC DNA]</scope>
    <source>
        <strain evidence="2">cv. Niubang</strain>
    </source>
</reference>
<gene>
    <name evidence="1" type="ORF">L6452_22277</name>
</gene>
<accession>A0ACB9B094</accession>
<dbReference type="EMBL" id="CM042053">
    <property type="protein sequence ID" value="KAI3715299.1"/>
    <property type="molecule type" value="Genomic_DNA"/>
</dbReference>
<comment type="caution">
    <text evidence="1">The sequence shown here is derived from an EMBL/GenBank/DDBJ whole genome shotgun (WGS) entry which is preliminary data.</text>
</comment>
<proteinExistence type="predicted"/>
<dbReference type="Proteomes" id="UP001055879">
    <property type="component" value="Linkage Group LG07"/>
</dbReference>
<evidence type="ECO:0000313" key="2">
    <source>
        <dbReference type="Proteomes" id="UP001055879"/>
    </source>
</evidence>